<evidence type="ECO:0000313" key="2">
    <source>
        <dbReference type="Proteomes" id="UP000248863"/>
    </source>
</evidence>
<dbReference type="Proteomes" id="UP000248863">
    <property type="component" value="Unassembled WGS sequence"/>
</dbReference>
<protein>
    <submittedName>
        <fullName evidence="1">Uncharacterized protein</fullName>
    </submittedName>
</protein>
<comment type="caution">
    <text evidence="1">The sequence shown here is derived from an EMBL/GenBank/DDBJ whole genome shotgun (WGS) entry which is preliminary data.</text>
</comment>
<dbReference type="AlphaFoldDB" id="A0A327JTD9"/>
<sequence>MAKKTTTAPADDATAVIDRAAYYRVKASARFKLGGIGFGAGQETEVTGAILTALLASEHAAKVAGYEPI</sequence>
<dbReference type="OrthoDB" id="9935965at2"/>
<keyword evidence="2" id="KW-1185">Reference proteome</keyword>
<proteinExistence type="predicted"/>
<name>A0A327JTD9_9BRAD</name>
<organism evidence="1 2">
    <name type="scientific">Rhodoplanes elegans</name>
    <dbReference type="NCBI Taxonomy" id="29408"/>
    <lineage>
        <taxon>Bacteria</taxon>
        <taxon>Pseudomonadati</taxon>
        <taxon>Pseudomonadota</taxon>
        <taxon>Alphaproteobacteria</taxon>
        <taxon>Hyphomicrobiales</taxon>
        <taxon>Nitrobacteraceae</taxon>
        <taxon>Rhodoplanes</taxon>
    </lineage>
</organism>
<evidence type="ECO:0000313" key="1">
    <source>
        <dbReference type="EMBL" id="RAI26568.1"/>
    </source>
</evidence>
<dbReference type="EMBL" id="NPEU01000928">
    <property type="protein sequence ID" value="RAI26568.1"/>
    <property type="molecule type" value="Genomic_DNA"/>
</dbReference>
<accession>A0A327JTD9</accession>
<gene>
    <name evidence="1" type="ORF">CH338_30660</name>
</gene>
<reference evidence="1 2" key="1">
    <citation type="submission" date="2017-07" db="EMBL/GenBank/DDBJ databases">
        <title>Draft Genome Sequences of Select Purple Nonsulfur Bacteria.</title>
        <authorList>
            <person name="Lasarre B."/>
            <person name="Mckinlay J.B."/>
        </authorList>
    </citation>
    <scope>NUCLEOTIDE SEQUENCE [LARGE SCALE GENOMIC DNA]</scope>
    <source>
        <strain evidence="1 2">DSM 11907</strain>
    </source>
</reference>
<dbReference type="RefSeq" id="WP_111360769.1">
    <property type="nucleotide sequence ID" value="NZ_NHSK01000315.1"/>
</dbReference>